<dbReference type="InterPro" id="IPR013128">
    <property type="entry name" value="Peptidase_C1A"/>
</dbReference>
<dbReference type="WBParaSite" id="PDA_v2.g23851.t1">
    <property type="protein sequence ID" value="PDA_v2.g23851.t1"/>
    <property type="gene ID" value="PDA_v2.g23851"/>
</dbReference>
<dbReference type="Gene3D" id="1.10.287.2250">
    <property type="match status" value="1"/>
</dbReference>
<dbReference type="AlphaFoldDB" id="A0A914PYD4"/>
<sequence length="520" mass="57920">MNKPDSVLFQEFQEKFNVKFANAAEKLQRFSIFTQNLIKIRALNSLNNGAQFGINAFSALSPEEFKQRLMSEKYMPQNYLRKATDEDIQNPGKWWDHRRVRRDATYPANFDFASSCGSCWAFADVAAVESHYAIYHNTTPPPELSEQEMVDCSYAGSCGGGFTFSALKYIKDTGLHSRNNYPYFGWDSEYFMCPSSFQYYVSGIFSLTQEECQNQIVGYHAMIIVGYGEENGKKYWIVKNSWGTWWGENGFARIERDINFCYMGCFAPSFDAPTTTTSTTTTTTTTTTPLPTTTTTPLNVFTPLNCSGAMDLVFVIDTSITMTPERLEAVKYQLITAIDENGINWDKNDNNTARIGFVLSTGSYNGETVSSFHYLDFKGCRQYSKHCQGTISTIADLKDAIYEIPFRNGDNDIARSMTVTYTGDTNGVDNGGYPFGEALFGGTYDRPNVPNAMIVISGYDTSNVTSATNHLTQAGVQLFSIGFQDLPISQIQAISGNSATAFSTDPDNLANIIKTICTGM</sequence>
<reference evidence="4" key="1">
    <citation type="submission" date="2022-11" db="UniProtKB">
        <authorList>
            <consortium name="WormBaseParasite"/>
        </authorList>
    </citation>
    <scope>IDENTIFICATION</scope>
</reference>
<dbReference type="InterPro" id="IPR013201">
    <property type="entry name" value="Prot_inhib_I29"/>
</dbReference>
<dbReference type="SUPFAM" id="SSF54001">
    <property type="entry name" value="Cysteine proteinases"/>
    <property type="match status" value="1"/>
</dbReference>
<dbReference type="Pfam" id="PF00092">
    <property type="entry name" value="VWA"/>
    <property type="match status" value="1"/>
</dbReference>
<dbReference type="InterPro" id="IPR039417">
    <property type="entry name" value="Peptidase_C1A_papain-like"/>
</dbReference>
<dbReference type="Gene3D" id="3.90.70.10">
    <property type="entry name" value="Cysteine proteinases"/>
    <property type="match status" value="2"/>
</dbReference>
<dbReference type="InterPro" id="IPR038765">
    <property type="entry name" value="Papain-like_cys_pep_sf"/>
</dbReference>
<evidence type="ECO:0000313" key="3">
    <source>
        <dbReference type="Proteomes" id="UP000887578"/>
    </source>
</evidence>
<dbReference type="InterPro" id="IPR036465">
    <property type="entry name" value="vWFA_dom_sf"/>
</dbReference>
<accession>A0A914PYD4</accession>
<organism evidence="3 4">
    <name type="scientific">Panagrolaimus davidi</name>
    <dbReference type="NCBI Taxonomy" id="227884"/>
    <lineage>
        <taxon>Eukaryota</taxon>
        <taxon>Metazoa</taxon>
        <taxon>Ecdysozoa</taxon>
        <taxon>Nematoda</taxon>
        <taxon>Chromadorea</taxon>
        <taxon>Rhabditida</taxon>
        <taxon>Tylenchina</taxon>
        <taxon>Panagrolaimomorpha</taxon>
        <taxon>Panagrolaimoidea</taxon>
        <taxon>Panagrolaimidae</taxon>
        <taxon>Panagrolaimus</taxon>
    </lineage>
</organism>
<dbReference type="Pfam" id="PF00112">
    <property type="entry name" value="Peptidase_C1"/>
    <property type="match status" value="2"/>
</dbReference>
<dbReference type="SMART" id="SM00645">
    <property type="entry name" value="Pept_C1"/>
    <property type="match status" value="1"/>
</dbReference>
<dbReference type="PROSITE" id="PS50234">
    <property type="entry name" value="VWFA"/>
    <property type="match status" value="1"/>
</dbReference>
<feature type="domain" description="VWFA" evidence="2">
    <location>
        <begin position="311"/>
        <end position="516"/>
    </location>
</feature>
<dbReference type="GO" id="GO:0008234">
    <property type="term" value="F:cysteine-type peptidase activity"/>
    <property type="evidence" value="ECO:0007669"/>
    <property type="project" value="InterPro"/>
</dbReference>
<keyword evidence="3" id="KW-1185">Reference proteome</keyword>
<dbReference type="SUPFAM" id="SSF53300">
    <property type="entry name" value="vWA-like"/>
    <property type="match status" value="1"/>
</dbReference>
<dbReference type="GO" id="GO:0006508">
    <property type="term" value="P:proteolysis"/>
    <property type="evidence" value="ECO:0007669"/>
    <property type="project" value="InterPro"/>
</dbReference>
<dbReference type="SMART" id="SM00327">
    <property type="entry name" value="VWA"/>
    <property type="match status" value="1"/>
</dbReference>
<dbReference type="CDD" id="cd02248">
    <property type="entry name" value="Peptidase_C1A"/>
    <property type="match status" value="1"/>
</dbReference>
<dbReference type="Gene3D" id="3.40.50.410">
    <property type="entry name" value="von Willebrand factor, type A domain"/>
    <property type="match status" value="1"/>
</dbReference>
<dbReference type="Pfam" id="PF08246">
    <property type="entry name" value="Inhibitor_I29"/>
    <property type="match status" value="1"/>
</dbReference>
<dbReference type="InterPro" id="IPR002035">
    <property type="entry name" value="VWF_A"/>
</dbReference>
<dbReference type="SMART" id="SM00848">
    <property type="entry name" value="Inhibitor_I29"/>
    <property type="match status" value="1"/>
</dbReference>
<evidence type="ECO:0000313" key="4">
    <source>
        <dbReference type="WBParaSite" id="PDA_v2.g23851.t1"/>
    </source>
</evidence>
<comment type="similarity">
    <text evidence="1">Belongs to the peptidase C1 family.</text>
</comment>
<proteinExistence type="inferred from homology"/>
<evidence type="ECO:0000256" key="1">
    <source>
        <dbReference type="ARBA" id="ARBA00008455"/>
    </source>
</evidence>
<dbReference type="PRINTS" id="PR00705">
    <property type="entry name" value="PAPAIN"/>
</dbReference>
<evidence type="ECO:0000259" key="2">
    <source>
        <dbReference type="PROSITE" id="PS50234"/>
    </source>
</evidence>
<dbReference type="PANTHER" id="PTHR12411">
    <property type="entry name" value="CYSTEINE PROTEASE FAMILY C1-RELATED"/>
    <property type="match status" value="1"/>
</dbReference>
<name>A0A914PYD4_9BILA</name>
<dbReference type="Proteomes" id="UP000887578">
    <property type="component" value="Unplaced"/>
</dbReference>
<dbReference type="InterPro" id="IPR000668">
    <property type="entry name" value="Peptidase_C1A_C"/>
</dbReference>
<protein>
    <submittedName>
        <fullName evidence="4">VWFA domain-containing protein</fullName>
    </submittedName>
</protein>